<dbReference type="InterPro" id="IPR007110">
    <property type="entry name" value="Ig-like_dom"/>
</dbReference>
<dbReference type="PROSITE" id="PS50835">
    <property type="entry name" value="IG_LIKE"/>
    <property type="match status" value="2"/>
</dbReference>
<keyword evidence="6" id="KW-0472">Membrane</keyword>
<dbReference type="InterPro" id="IPR013106">
    <property type="entry name" value="Ig_V-set"/>
</dbReference>
<keyword evidence="5" id="KW-1133">Transmembrane helix</keyword>
<keyword evidence="8" id="KW-0732">Signal</keyword>
<keyword evidence="2" id="KW-0812">Transmembrane</keyword>
<dbReference type="InterPro" id="IPR003599">
    <property type="entry name" value="Ig_sub"/>
</dbReference>
<dbReference type="SUPFAM" id="SSF48726">
    <property type="entry name" value="Immunoglobulin"/>
    <property type="match status" value="3"/>
</dbReference>
<evidence type="ECO:0000256" key="2">
    <source>
        <dbReference type="ARBA" id="ARBA00022692"/>
    </source>
</evidence>
<proteinExistence type="inferred from homology"/>
<evidence type="ECO:0000256" key="4">
    <source>
        <dbReference type="ARBA" id="ARBA00022889"/>
    </source>
</evidence>
<evidence type="ECO:0000256" key="8">
    <source>
        <dbReference type="SAM" id="SignalP"/>
    </source>
</evidence>
<comment type="similarity">
    <text evidence="7">Belongs to the immunoglobulin superfamily. SIGLEC (sialic acid binding Ig-like lectin) family.</text>
</comment>
<dbReference type="AlphaFoldDB" id="G3U0V4"/>
<dbReference type="GO" id="GO:0030246">
    <property type="term" value="F:carbohydrate binding"/>
    <property type="evidence" value="ECO:0007669"/>
    <property type="project" value="UniProtKB-KW"/>
</dbReference>
<reference evidence="10" key="3">
    <citation type="submission" date="2025-09" db="UniProtKB">
        <authorList>
            <consortium name="Ensembl"/>
        </authorList>
    </citation>
    <scope>IDENTIFICATION</scope>
    <source>
        <strain evidence="10">Isolate ISIS603380</strain>
    </source>
</reference>
<dbReference type="Pfam" id="PF07686">
    <property type="entry name" value="V-set"/>
    <property type="match status" value="1"/>
</dbReference>
<dbReference type="InterPro" id="IPR051036">
    <property type="entry name" value="SIGLEC"/>
</dbReference>
<dbReference type="Ensembl" id="ENSLAFT00000032807.1">
    <property type="protein sequence ID" value="ENSLAFP00000021462.1"/>
    <property type="gene ID" value="ENSLAFG00000027840.1"/>
</dbReference>
<dbReference type="Gene3D" id="2.60.40.10">
    <property type="entry name" value="Immunoglobulins"/>
    <property type="match status" value="3"/>
</dbReference>
<dbReference type="HOGENOM" id="CLU_024444_5_1_1"/>
<dbReference type="GO" id="GO:0033691">
    <property type="term" value="F:sialic acid binding"/>
    <property type="evidence" value="ECO:0007669"/>
    <property type="project" value="TreeGrafter"/>
</dbReference>
<evidence type="ECO:0000256" key="5">
    <source>
        <dbReference type="ARBA" id="ARBA00022989"/>
    </source>
</evidence>
<evidence type="ECO:0000259" key="9">
    <source>
        <dbReference type="PROSITE" id="PS50835"/>
    </source>
</evidence>
<dbReference type="PANTHER" id="PTHR12035:SF125">
    <property type="entry name" value="SIALIC ACID-BINDING IG-LIKE LECTIN 5"/>
    <property type="match status" value="1"/>
</dbReference>
<evidence type="ECO:0000313" key="11">
    <source>
        <dbReference type="Proteomes" id="UP000007646"/>
    </source>
</evidence>
<feature type="domain" description="Ig-like" evidence="9">
    <location>
        <begin position="348"/>
        <end position="427"/>
    </location>
</feature>
<feature type="chain" id="PRO_5047039578" description="Ig-like domain-containing protein" evidence="8">
    <location>
        <begin position="18"/>
        <end position="436"/>
    </location>
</feature>
<evidence type="ECO:0000256" key="6">
    <source>
        <dbReference type="ARBA" id="ARBA00023136"/>
    </source>
</evidence>
<reference evidence="10 11" key="1">
    <citation type="submission" date="2009-06" db="EMBL/GenBank/DDBJ databases">
        <title>The Genome Sequence of Loxodonta africana (African elephant).</title>
        <authorList>
            <person name="Di Palma F."/>
            <person name="Heiman D."/>
            <person name="Young S."/>
            <person name="Johnson J."/>
            <person name="Lander E.S."/>
            <person name="Lindblad-Toh K."/>
        </authorList>
    </citation>
    <scope>NUCLEOTIDE SEQUENCE [LARGE SCALE GENOMIC DNA]</scope>
    <source>
        <strain evidence="10 11">Isolate ISIS603380</strain>
    </source>
</reference>
<dbReference type="SMART" id="SM00409">
    <property type="entry name" value="IG"/>
    <property type="match status" value="2"/>
</dbReference>
<dbReference type="InterPro" id="IPR013783">
    <property type="entry name" value="Ig-like_fold"/>
</dbReference>
<feature type="signal peptide" evidence="8">
    <location>
        <begin position="1"/>
        <end position="17"/>
    </location>
</feature>
<dbReference type="InParanoid" id="G3U0V4"/>
<dbReference type="InterPro" id="IPR036179">
    <property type="entry name" value="Ig-like_dom_sf"/>
</dbReference>
<feature type="domain" description="Ig-like" evidence="9">
    <location>
        <begin position="20"/>
        <end position="117"/>
    </location>
</feature>
<dbReference type="GeneTree" id="ENSGT01150000286907"/>
<dbReference type="PANTHER" id="PTHR12035">
    <property type="entry name" value="SIALIC ACID BINDING IMMUNOGLOBULIN-LIKE LECTIN"/>
    <property type="match status" value="1"/>
</dbReference>
<keyword evidence="4" id="KW-0130">Cell adhesion</keyword>
<organism evidence="10 11">
    <name type="scientific">Loxodonta africana</name>
    <name type="common">African elephant</name>
    <dbReference type="NCBI Taxonomy" id="9785"/>
    <lineage>
        <taxon>Eukaryota</taxon>
        <taxon>Metazoa</taxon>
        <taxon>Chordata</taxon>
        <taxon>Craniata</taxon>
        <taxon>Vertebrata</taxon>
        <taxon>Euteleostomi</taxon>
        <taxon>Mammalia</taxon>
        <taxon>Eutheria</taxon>
        <taxon>Afrotheria</taxon>
        <taxon>Proboscidea</taxon>
        <taxon>Elephantidae</taxon>
        <taxon>Loxodonta</taxon>
    </lineage>
</organism>
<keyword evidence="3" id="KW-0430">Lectin</keyword>
<protein>
    <recommendedName>
        <fullName evidence="9">Ig-like domain-containing protein</fullName>
    </recommendedName>
</protein>
<dbReference type="GO" id="GO:0005886">
    <property type="term" value="C:plasma membrane"/>
    <property type="evidence" value="ECO:0007669"/>
    <property type="project" value="TreeGrafter"/>
</dbReference>
<evidence type="ECO:0000256" key="1">
    <source>
        <dbReference type="ARBA" id="ARBA00004167"/>
    </source>
</evidence>
<dbReference type="GO" id="GO:0007155">
    <property type="term" value="P:cell adhesion"/>
    <property type="evidence" value="ECO:0007669"/>
    <property type="project" value="UniProtKB-KW"/>
</dbReference>
<comment type="subcellular location">
    <subcellularLocation>
        <location evidence="1">Membrane</location>
        <topology evidence="1">Single-pass membrane protein</topology>
    </subcellularLocation>
</comment>
<dbReference type="eggNOG" id="ENOG502S41V">
    <property type="taxonomic scope" value="Eukaryota"/>
</dbReference>
<evidence type="ECO:0000313" key="10">
    <source>
        <dbReference type="Ensembl" id="ENSLAFP00000021462.1"/>
    </source>
</evidence>
<evidence type="ECO:0000256" key="7">
    <source>
        <dbReference type="ARBA" id="ARBA00038361"/>
    </source>
</evidence>
<evidence type="ECO:0000256" key="3">
    <source>
        <dbReference type="ARBA" id="ARBA00022734"/>
    </source>
</evidence>
<reference evidence="10" key="2">
    <citation type="submission" date="2025-08" db="UniProtKB">
        <authorList>
            <consortium name="Ensembl"/>
        </authorList>
    </citation>
    <scope>IDENTIFICATION</scope>
    <source>
        <strain evidence="10">Isolate ISIS603380</strain>
    </source>
</reference>
<name>G3U0V4_LOXAF</name>
<keyword evidence="11" id="KW-1185">Reference proteome</keyword>
<accession>G3U0V4</accession>
<dbReference type="Proteomes" id="UP000007646">
    <property type="component" value="Unassembled WGS sequence"/>
</dbReference>
<sequence length="436" mass="47805">MPLLVLLLFKLWEGALSQDPDYTIEMPESVTVQEGLCVLVPCTVSYPKYCWINSDPAYGYWYKVDAATGQNVLVATNNGKQKVQEETLDRFQLFGNPQSYGCSLNIRNVHTGDGGAYIFQAERGDYMKYSFKKKVFLQVTALTQKPEIYIPKTLVSSRPGNLNCTVPWAYEKGKHLKFFWTGAAINFLAPKIRSSSVLTLIPRPQDLNTNLTSDCQTFLPRSSLQLTVTTLLSNSLPNLTATFSHLSLGLLYLVPPWPSCFNPHPSAQVRVVPAVPWATLSPSAFTLGSSFSHSLGSKMAAIQVYWGGKILEGSYEATSDFRIGSGPHSLQAGLLVPSLSLCPLSLSPALKTLGNGTLLPVLEGQSLLLECMADGNPPAMLRKSLNTFRFPAPRVLKLPQVKAENEREFTCLAQNSVGSQHTSLSLSVYRKPSSSS</sequence>